<evidence type="ECO:0000256" key="3">
    <source>
        <dbReference type="RuleBase" id="RU003971"/>
    </source>
</evidence>
<evidence type="ECO:0000259" key="4">
    <source>
        <dbReference type="PROSITE" id="PS50207"/>
    </source>
</evidence>
<evidence type="ECO:0000313" key="8">
    <source>
        <dbReference type="Proteomes" id="UP000265000"/>
    </source>
</evidence>
<evidence type="ECO:0008006" key="9">
    <source>
        <dbReference type="Google" id="ProtNLM"/>
    </source>
</evidence>
<evidence type="ECO:0000259" key="6">
    <source>
        <dbReference type="PROSITE" id="PS50209"/>
    </source>
</evidence>
<dbReference type="InterPro" id="IPR015917">
    <property type="entry name" value="Pept_C14A"/>
</dbReference>
<evidence type="ECO:0000256" key="1">
    <source>
        <dbReference type="ARBA" id="ARBA00010134"/>
    </source>
</evidence>
<evidence type="ECO:0000256" key="2">
    <source>
        <dbReference type="PIRSR" id="PIRSR038001-1"/>
    </source>
</evidence>
<dbReference type="Pfam" id="PF00619">
    <property type="entry name" value="CARD"/>
    <property type="match status" value="1"/>
</dbReference>
<feature type="domain" description="Caspase family p10" evidence="4">
    <location>
        <begin position="321"/>
        <end position="408"/>
    </location>
</feature>
<feature type="domain" description="Caspase family p20" evidence="5">
    <location>
        <begin position="166"/>
        <end position="295"/>
    </location>
</feature>
<feature type="active site" evidence="2">
    <location>
        <position position="291"/>
    </location>
</feature>
<dbReference type="GO" id="GO:0004197">
    <property type="term" value="F:cysteine-type endopeptidase activity"/>
    <property type="evidence" value="ECO:0007669"/>
    <property type="project" value="InterPro"/>
</dbReference>
<proteinExistence type="inferred from homology"/>
<keyword evidence="8" id="KW-1185">Reference proteome</keyword>
<dbReference type="AlphaFoldDB" id="A0A3Q2QUR9"/>
<organism evidence="7 8">
    <name type="scientific">Fundulus heteroclitus</name>
    <name type="common">Killifish</name>
    <name type="synonym">Mummichog</name>
    <dbReference type="NCBI Taxonomy" id="8078"/>
    <lineage>
        <taxon>Eukaryota</taxon>
        <taxon>Metazoa</taxon>
        <taxon>Chordata</taxon>
        <taxon>Craniata</taxon>
        <taxon>Vertebrata</taxon>
        <taxon>Euteleostomi</taxon>
        <taxon>Actinopterygii</taxon>
        <taxon>Neopterygii</taxon>
        <taxon>Teleostei</taxon>
        <taxon>Neoteleostei</taxon>
        <taxon>Acanthomorphata</taxon>
        <taxon>Ovalentaria</taxon>
        <taxon>Atherinomorphae</taxon>
        <taxon>Cyprinodontiformes</taxon>
        <taxon>Fundulidae</taxon>
        <taxon>Fundulus</taxon>
    </lineage>
</organism>
<dbReference type="GO" id="GO:0072557">
    <property type="term" value="C:IPAF inflammasome complex"/>
    <property type="evidence" value="ECO:0007669"/>
    <property type="project" value="TreeGrafter"/>
</dbReference>
<dbReference type="InterPro" id="IPR001309">
    <property type="entry name" value="Pept_C14_p20"/>
</dbReference>
<evidence type="ECO:0000313" key="7">
    <source>
        <dbReference type="Ensembl" id="ENSFHEP00000030832.1"/>
    </source>
</evidence>
<dbReference type="CDD" id="cd08325">
    <property type="entry name" value="CARD_CASP1-like"/>
    <property type="match status" value="1"/>
</dbReference>
<dbReference type="Gene3D" id="3.40.50.1460">
    <property type="match status" value="1"/>
</dbReference>
<dbReference type="Pfam" id="PF00656">
    <property type="entry name" value="Peptidase_C14"/>
    <property type="match status" value="1"/>
</dbReference>
<dbReference type="PANTHER" id="PTHR47901">
    <property type="entry name" value="CASPASE RECRUITMENT DOMAIN-CONTAINING PROTEIN 18"/>
    <property type="match status" value="1"/>
</dbReference>
<dbReference type="PROSITE" id="PS01122">
    <property type="entry name" value="CASPASE_CYS"/>
    <property type="match status" value="1"/>
</dbReference>
<evidence type="ECO:0000259" key="5">
    <source>
        <dbReference type="PROSITE" id="PS50208"/>
    </source>
</evidence>
<dbReference type="SMART" id="SM00115">
    <property type="entry name" value="CASc"/>
    <property type="match status" value="1"/>
</dbReference>
<dbReference type="PIRSF" id="PIRSF038001">
    <property type="entry name" value="Caspase_ICE"/>
    <property type="match status" value="1"/>
</dbReference>
<dbReference type="InterPro" id="IPR002398">
    <property type="entry name" value="Pept_C14"/>
</dbReference>
<dbReference type="InterPro" id="IPR029030">
    <property type="entry name" value="Caspase-like_dom_sf"/>
</dbReference>
<dbReference type="PANTHER" id="PTHR47901:SF3">
    <property type="entry name" value="CASPASE-1"/>
    <property type="match status" value="1"/>
</dbReference>
<reference evidence="7" key="1">
    <citation type="submission" date="2025-08" db="UniProtKB">
        <authorList>
            <consortium name="Ensembl"/>
        </authorList>
    </citation>
    <scope>IDENTIFICATION</scope>
</reference>
<dbReference type="GO" id="GO:0072559">
    <property type="term" value="C:NLRP3 inflammasome complex"/>
    <property type="evidence" value="ECO:0007669"/>
    <property type="project" value="TreeGrafter"/>
</dbReference>
<dbReference type="SMART" id="SM00114">
    <property type="entry name" value="CARD"/>
    <property type="match status" value="1"/>
</dbReference>
<dbReference type="SUPFAM" id="SSF47986">
    <property type="entry name" value="DEATH domain"/>
    <property type="match status" value="1"/>
</dbReference>
<dbReference type="GO" id="GO:0050727">
    <property type="term" value="P:regulation of inflammatory response"/>
    <property type="evidence" value="ECO:0007669"/>
    <property type="project" value="TreeGrafter"/>
</dbReference>
<dbReference type="PRINTS" id="PR00376">
    <property type="entry name" value="IL1BCENZYME"/>
</dbReference>
<dbReference type="PROSITE" id="PS50209">
    <property type="entry name" value="CARD"/>
    <property type="match status" value="1"/>
</dbReference>
<reference evidence="7" key="2">
    <citation type="submission" date="2025-09" db="UniProtKB">
        <authorList>
            <consortium name="Ensembl"/>
        </authorList>
    </citation>
    <scope>IDENTIFICATION</scope>
</reference>
<dbReference type="PROSITE" id="PS50207">
    <property type="entry name" value="CASPASE_P10"/>
    <property type="match status" value="1"/>
</dbReference>
<feature type="domain" description="CARD" evidence="6">
    <location>
        <begin position="28"/>
        <end position="113"/>
    </location>
</feature>
<dbReference type="Proteomes" id="UP000265000">
    <property type="component" value="Unplaced"/>
</dbReference>
<dbReference type="CDD" id="cd00032">
    <property type="entry name" value="CASc"/>
    <property type="match status" value="1"/>
</dbReference>
<feature type="active site" evidence="2">
    <location>
        <position position="243"/>
    </location>
</feature>
<dbReference type="GO" id="GO:0042981">
    <property type="term" value="P:regulation of apoptotic process"/>
    <property type="evidence" value="ECO:0007669"/>
    <property type="project" value="InterPro"/>
</dbReference>
<dbReference type="GO" id="GO:0006508">
    <property type="term" value="P:proteolysis"/>
    <property type="evidence" value="ECO:0007669"/>
    <property type="project" value="InterPro"/>
</dbReference>
<dbReference type="STRING" id="8078.ENSFHEP00000030832"/>
<dbReference type="GeneTree" id="ENSGT00940000162428"/>
<dbReference type="Gene3D" id="1.10.533.10">
    <property type="entry name" value="Death Domain, Fas"/>
    <property type="match status" value="1"/>
</dbReference>
<dbReference type="InterPro" id="IPR033139">
    <property type="entry name" value="Caspase_cys_AS"/>
</dbReference>
<dbReference type="SUPFAM" id="SSF52129">
    <property type="entry name" value="Caspase-like"/>
    <property type="match status" value="1"/>
</dbReference>
<dbReference type="GO" id="GO:0097169">
    <property type="term" value="C:AIM2 inflammasome complex"/>
    <property type="evidence" value="ECO:0007669"/>
    <property type="project" value="TreeGrafter"/>
</dbReference>
<dbReference type="InterPro" id="IPR002138">
    <property type="entry name" value="Pept_C14_p10"/>
</dbReference>
<name>A0A3Q2QUR9_FUNHE</name>
<dbReference type="Ensembl" id="ENSFHET00000022724.1">
    <property type="protein sequence ID" value="ENSFHEP00000030832.1"/>
    <property type="gene ID" value="ENSFHEG00000016383.1"/>
</dbReference>
<protein>
    <recommendedName>
        <fullName evidence="9">Caspase-1</fullName>
    </recommendedName>
</protein>
<dbReference type="InterPro" id="IPR011600">
    <property type="entry name" value="Pept_C14_caspase"/>
</dbReference>
<dbReference type="InterPro" id="IPR001315">
    <property type="entry name" value="CARD"/>
</dbReference>
<dbReference type="InterPro" id="IPR011029">
    <property type="entry name" value="DEATH-like_dom_sf"/>
</dbReference>
<accession>A0A3Q2QUR9</accession>
<sequence>MATFYPMDKRMYYTIWNETGLAHEDKELQKVRTEFVNRVSTEVIKQLLDCLLDDGVLNDGEKESILEENHSRADKARQLIDKVKKKGAEASKRMIAHLQDKDKTLYGVLGLSGGQPAQPAPAAPAAPLAPAAPAALAAPPPSTVREFWMSKKDDPKIYPVTETSFRSRVALLITNIKFTEEKMNRRGAEKDEENMEKLLSSLGYEVVKFTNLTGQAIDDAVIYFTKHPKLKQADSVFVVIMSHGQLGKILGVEWRKDNPDEFPLDNIFKHLGSKGCPALIDKPKVIIIQACRGGERGSVLVSDSPNTADDVQQLQDFEEDKIQFVHQEKDFISLLSCTPDTVSYRQPDRGSILIQYIVEVFTLESYQEHIYELFQKVMQRVERFRSCDKLQMPTIDRCTLIKNFYIFQGLLNSSR</sequence>
<dbReference type="PROSITE" id="PS50208">
    <property type="entry name" value="CASPASE_P20"/>
    <property type="match status" value="1"/>
</dbReference>
<comment type="similarity">
    <text evidence="1 3">Belongs to the peptidase C14A family.</text>
</comment>